<accession>A0AAD1UI76</accession>
<dbReference type="InterPro" id="IPR002313">
    <property type="entry name" value="Lys-tRNA-ligase_II"/>
</dbReference>
<dbReference type="InterPro" id="IPR045864">
    <property type="entry name" value="aa-tRNA-synth_II/BPL/LPL"/>
</dbReference>
<dbReference type="CDD" id="cd00775">
    <property type="entry name" value="LysRS_core"/>
    <property type="match status" value="1"/>
</dbReference>
<dbReference type="GO" id="GO:0005524">
    <property type="term" value="F:ATP binding"/>
    <property type="evidence" value="ECO:0007669"/>
    <property type="project" value="UniProtKB-KW"/>
</dbReference>
<dbReference type="Proteomes" id="UP001295684">
    <property type="component" value="Unassembled WGS sequence"/>
</dbReference>
<evidence type="ECO:0000256" key="3">
    <source>
        <dbReference type="ARBA" id="ARBA00022741"/>
    </source>
</evidence>
<dbReference type="InterPro" id="IPR044136">
    <property type="entry name" value="Lys-tRNA-ligase_II_N"/>
</dbReference>
<evidence type="ECO:0000256" key="6">
    <source>
        <dbReference type="ARBA" id="ARBA00030563"/>
    </source>
</evidence>
<dbReference type="Gene3D" id="3.30.930.10">
    <property type="entry name" value="Bira Bifunctional Protein, Domain 2"/>
    <property type="match status" value="1"/>
</dbReference>
<comment type="catalytic activity">
    <reaction evidence="7 8">
        <text>tRNA(Lys) + L-lysine + ATP = L-lysyl-tRNA(Lys) + AMP + diphosphate</text>
        <dbReference type="Rhea" id="RHEA:20792"/>
        <dbReference type="Rhea" id="RHEA-COMP:9696"/>
        <dbReference type="Rhea" id="RHEA-COMP:9697"/>
        <dbReference type="ChEBI" id="CHEBI:30616"/>
        <dbReference type="ChEBI" id="CHEBI:32551"/>
        <dbReference type="ChEBI" id="CHEBI:33019"/>
        <dbReference type="ChEBI" id="CHEBI:78442"/>
        <dbReference type="ChEBI" id="CHEBI:78529"/>
        <dbReference type="ChEBI" id="CHEBI:456215"/>
        <dbReference type="EC" id="6.1.1.6"/>
    </reaction>
</comment>
<dbReference type="SUPFAM" id="SSF50249">
    <property type="entry name" value="Nucleic acid-binding proteins"/>
    <property type="match status" value="1"/>
</dbReference>
<proteinExistence type="inferred from homology"/>
<dbReference type="PANTHER" id="PTHR42918:SF9">
    <property type="entry name" value="LYSINE--TRNA LIGASE"/>
    <property type="match status" value="1"/>
</dbReference>
<dbReference type="EMBL" id="CAMPGE010006923">
    <property type="protein sequence ID" value="CAI2365838.1"/>
    <property type="molecule type" value="Genomic_DNA"/>
</dbReference>
<dbReference type="InterPro" id="IPR006195">
    <property type="entry name" value="aa-tRNA-synth_II"/>
</dbReference>
<keyword evidence="2" id="KW-0436">Ligase</keyword>
<feature type="domain" description="Aminoacyl-transfer RNA synthetases class-II family profile" evidence="9">
    <location>
        <begin position="170"/>
        <end position="499"/>
    </location>
</feature>
<comment type="caution">
    <text evidence="10">The sequence shown here is derived from an EMBL/GenBank/DDBJ whole genome shotgun (WGS) entry which is preliminary data.</text>
</comment>
<name>A0AAD1UI76_EUPCR</name>
<protein>
    <recommendedName>
        <fullName evidence="1 8">Lysine--tRNA ligase</fullName>
        <ecNumber evidence="1 8">6.1.1.6</ecNumber>
    </recommendedName>
    <alternativeName>
        <fullName evidence="6 8">Lysyl-tRNA synthetase</fullName>
    </alternativeName>
</protein>
<evidence type="ECO:0000313" key="11">
    <source>
        <dbReference type="Proteomes" id="UP001295684"/>
    </source>
</evidence>
<dbReference type="GO" id="GO:0005829">
    <property type="term" value="C:cytosol"/>
    <property type="evidence" value="ECO:0007669"/>
    <property type="project" value="TreeGrafter"/>
</dbReference>
<gene>
    <name evidence="10" type="ORF">ECRASSUSDP1_LOCUS7119</name>
</gene>
<dbReference type="InterPro" id="IPR018149">
    <property type="entry name" value="Lys-tRNA-synth_II_C"/>
</dbReference>
<dbReference type="InterPro" id="IPR004365">
    <property type="entry name" value="NA-bd_OB_tRNA"/>
</dbReference>
<dbReference type="AlphaFoldDB" id="A0AAD1UI76"/>
<keyword evidence="3" id="KW-0547">Nucleotide-binding</keyword>
<dbReference type="InterPro" id="IPR012340">
    <property type="entry name" value="NA-bd_OB-fold"/>
</dbReference>
<evidence type="ECO:0000256" key="4">
    <source>
        <dbReference type="ARBA" id="ARBA00022840"/>
    </source>
</evidence>
<dbReference type="SUPFAM" id="SSF55681">
    <property type="entry name" value="Class II aaRS and biotin synthetases"/>
    <property type="match status" value="1"/>
</dbReference>
<dbReference type="Pfam" id="PF01336">
    <property type="entry name" value="tRNA_anti-codon"/>
    <property type="match status" value="1"/>
</dbReference>
<evidence type="ECO:0000313" key="10">
    <source>
        <dbReference type="EMBL" id="CAI2365838.1"/>
    </source>
</evidence>
<dbReference type="Gene3D" id="2.40.50.140">
    <property type="entry name" value="Nucleic acid-binding proteins"/>
    <property type="match status" value="1"/>
</dbReference>
<evidence type="ECO:0000256" key="2">
    <source>
        <dbReference type="ARBA" id="ARBA00022598"/>
    </source>
</evidence>
<dbReference type="CDD" id="cd04322">
    <property type="entry name" value="LysRS_N"/>
    <property type="match status" value="1"/>
</dbReference>
<evidence type="ECO:0000259" key="9">
    <source>
        <dbReference type="PROSITE" id="PS50862"/>
    </source>
</evidence>
<dbReference type="NCBIfam" id="NF001756">
    <property type="entry name" value="PRK00484.1"/>
    <property type="match status" value="1"/>
</dbReference>
<evidence type="ECO:0000256" key="1">
    <source>
        <dbReference type="ARBA" id="ARBA00013166"/>
    </source>
</evidence>
<dbReference type="InterPro" id="IPR004364">
    <property type="entry name" value="Aa-tRNA-synt_II"/>
</dbReference>
<evidence type="ECO:0000256" key="5">
    <source>
        <dbReference type="ARBA" id="ARBA00023146"/>
    </source>
</evidence>
<reference evidence="10" key="1">
    <citation type="submission" date="2023-07" db="EMBL/GenBank/DDBJ databases">
        <authorList>
            <consortium name="AG Swart"/>
            <person name="Singh M."/>
            <person name="Singh A."/>
            <person name="Seah K."/>
            <person name="Emmerich C."/>
        </authorList>
    </citation>
    <scope>NUCLEOTIDE SEQUENCE</scope>
    <source>
        <strain evidence="10">DP1</strain>
    </source>
</reference>
<dbReference type="GO" id="GO:0006430">
    <property type="term" value="P:lysyl-tRNA aminoacylation"/>
    <property type="evidence" value="ECO:0007669"/>
    <property type="project" value="InterPro"/>
</dbReference>
<dbReference type="PROSITE" id="PS50862">
    <property type="entry name" value="AA_TRNA_LIGASE_II"/>
    <property type="match status" value="1"/>
</dbReference>
<keyword evidence="11" id="KW-1185">Reference proteome</keyword>
<dbReference type="PRINTS" id="PR00982">
    <property type="entry name" value="TRNASYNTHLYS"/>
</dbReference>
<keyword evidence="5" id="KW-0030">Aminoacyl-tRNA synthetase</keyword>
<evidence type="ECO:0000256" key="8">
    <source>
        <dbReference type="RuleBase" id="RU003748"/>
    </source>
</evidence>
<organism evidence="10 11">
    <name type="scientific">Euplotes crassus</name>
    <dbReference type="NCBI Taxonomy" id="5936"/>
    <lineage>
        <taxon>Eukaryota</taxon>
        <taxon>Sar</taxon>
        <taxon>Alveolata</taxon>
        <taxon>Ciliophora</taxon>
        <taxon>Intramacronucleata</taxon>
        <taxon>Spirotrichea</taxon>
        <taxon>Hypotrichia</taxon>
        <taxon>Euplotida</taxon>
        <taxon>Euplotidae</taxon>
        <taxon>Moneuplotes</taxon>
    </lineage>
</organism>
<dbReference type="GO" id="GO:0000049">
    <property type="term" value="F:tRNA binding"/>
    <property type="evidence" value="ECO:0007669"/>
    <property type="project" value="TreeGrafter"/>
</dbReference>
<dbReference type="HAMAP" id="MF_00252">
    <property type="entry name" value="Lys_tRNA_synth_class2"/>
    <property type="match status" value="1"/>
</dbReference>
<dbReference type="GO" id="GO:0004824">
    <property type="term" value="F:lysine-tRNA ligase activity"/>
    <property type="evidence" value="ECO:0007669"/>
    <property type="project" value="UniProtKB-EC"/>
</dbReference>
<sequence length="510" mass="58449">MNLRLLTRASFCTKNTPLPIQRSLKLDSNIQEFKQKYSEISSSEEISDNVSLAGRIIGIRKANKNIHFLDLSSNGTKVQAKIDKRVSEGILGKDLDRGDIISLQGNPGRTRAGELSLIATNCALLSKCHHNMPMMNYTHTQTLKDAELRFQKRYLDSICNPKVHELFLGRAKIIKSMRHFLESKGYLEVETPLLNSQASGALARPFKTRANELKADLELRIAPELYLKQLIIGGFEKVYEIGKVFRNEGIDTTHNPEFTTCEFYQAYADYETMMELTEEMLNYIVTDIFDTSKITIQKNTSKKEKQKDPQLIEIDFSKPFQRYDVLEEIENYCNEKIDLEDPDLRLKLEGLLYEAFPNKYQENMNEKQLFDKLIEGIIEPKCTQPSYIIHHPSIMSPLAKTSERNPLISERFELFINSMEVINAYTEENDHQAQSASFAKQKELQESHSDDDEILQTDDSYLKAMSYGMPPTGGCGIGIDRLCMLLFNQASIREVILFPMFRSSVLKPTK</sequence>
<dbReference type="NCBIfam" id="TIGR00499">
    <property type="entry name" value="lysS_bact"/>
    <property type="match status" value="1"/>
</dbReference>
<evidence type="ECO:0000256" key="7">
    <source>
        <dbReference type="ARBA" id="ARBA00048573"/>
    </source>
</evidence>
<keyword evidence="4" id="KW-0067">ATP-binding</keyword>
<dbReference type="EC" id="6.1.1.6" evidence="1 8"/>
<dbReference type="PANTHER" id="PTHR42918">
    <property type="entry name" value="LYSYL-TRNA SYNTHETASE"/>
    <property type="match status" value="1"/>
</dbReference>
<dbReference type="Pfam" id="PF00152">
    <property type="entry name" value="tRNA-synt_2"/>
    <property type="match status" value="1"/>
</dbReference>